<evidence type="ECO:0000259" key="1">
    <source>
        <dbReference type="PROSITE" id="PS51459"/>
    </source>
</evidence>
<dbReference type="RefSeq" id="WP_050668330.1">
    <property type="nucleotide sequence ID" value="NZ_LAIR01000002.1"/>
</dbReference>
<dbReference type="STRING" id="1631356.VV01_01465"/>
<keyword evidence="3" id="KW-1185">Reference proteome</keyword>
<dbReference type="InterPro" id="IPR036597">
    <property type="entry name" value="Fido-like_dom_sf"/>
</dbReference>
<proteinExistence type="predicted"/>
<evidence type="ECO:0000313" key="2">
    <source>
        <dbReference type="EMBL" id="KNX36117.1"/>
    </source>
</evidence>
<dbReference type="Gene3D" id="1.10.3290.10">
    <property type="entry name" value="Fido-like domain"/>
    <property type="match status" value="1"/>
</dbReference>
<reference evidence="3" key="1">
    <citation type="submission" date="2015-03" db="EMBL/GenBank/DDBJ databases">
        <title>Luteipulveratus halotolerans sp. nov., a novel actinobacterium (Dermacoccaceae) from Sarawak, Malaysia.</title>
        <authorList>
            <person name="Juboi H."/>
            <person name="Basik A."/>
            <person name="Shamsul S.S."/>
            <person name="Arnold P."/>
            <person name="Schmitt E.K."/>
            <person name="Sanglier J.-J."/>
            <person name="Yeo T."/>
        </authorList>
    </citation>
    <scope>NUCLEOTIDE SEQUENCE [LARGE SCALE GENOMIC DNA]</scope>
    <source>
        <strain evidence="3">C296001</strain>
    </source>
</reference>
<protein>
    <recommendedName>
        <fullName evidence="1">Fido domain-containing protein</fullName>
    </recommendedName>
</protein>
<comment type="caution">
    <text evidence="2">The sequence shown here is derived from an EMBL/GenBank/DDBJ whole genome shotgun (WGS) entry which is preliminary data.</text>
</comment>
<feature type="domain" description="Fido" evidence="1">
    <location>
        <begin position="112"/>
        <end position="257"/>
    </location>
</feature>
<dbReference type="Proteomes" id="UP000037397">
    <property type="component" value="Unassembled WGS sequence"/>
</dbReference>
<evidence type="ECO:0000313" key="3">
    <source>
        <dbReference type="Proteomes" id="UP000037397"/>
    </source>
</evidence>
<dbReference type="PROSITE" id="PS51459">
    <property type="entry name" value="FIDO"/>
    <property type="match status" value="1"/>
</dbReference>
<accession>A0A0L6CE83</accession>
<name>A0A0L6CE83_9MICO</name>
<dbReference type="SUPFAM" id="SSF140931">
    <property type="entry name" value="Fic-like"/>
    <property type="match status" value="1"/>
</dbReference>
<organism evidence="2 3">
    <name type="scientific">Luteipulveratus halotolerans</name>
    <dbReference type="NCBI Taxonomy" id="1631356"/>
    <lineage>
        <taxon>Bacteria</taxon>
        <taxon>Bacillati</taxon>
        <taxon>Actinomycetota</taxon>
        <taxon>Actinomycetes</taxon>
        <taxon>Micrococcales</taxon>
        <taxon>Dermacoccaceae</taxon>
        <taxon>Luteipulveratus</taxon>
    </lineage>
</organism>
<dbReference type="PATRIC" id="fig|1631356.3.peg.223"/>
<sequence length="282" mass="29222">MSAPDVAASLRALEQLPGVADAVIAARDACTELRWHNALRRRIPEAAAESRVRGARASAALEGAEVDVYTVRDLMRGAVAWPTDDDPVMHTVRAAVQCTAETEHVRALVGTSPAQALARLHVGAGAPLLPADQVGRPRVGDEDSRELVEVGSAPSAEEAAERLRGLADVVAARTQAPALVVAAIAHAEVATVRPFVRGNAVVARGFERALLQETGLDPTGVVVPEIGHGHEGVAGYAGALAAYAGGTREGVALWLKHCAEAVQRGAVEGLRIADAVLAGRLT</sequence>
<gene>
    <name evidence="2" type="ORF">VV01_01465</name>
</gene>
<dbReference type="EMBL" id="LAIR01000002">
    <property type="protein sequence ID" value="KNX36117.1"/>
    <property type="molecule type" value="Genomic_DNA"/>
</dbReference>
<dbReference type="OrthoDB" id="5241763at2"/>
<dbReference type="AlphaFoldDB" id="A0A0L6CE83"/>
<dbReference type="InterPro" id="IPR003812">
    <property type="entry name" value="Fido"/>
</dbReference>